<name>A0AAD5P1X5_ACENE</name>
<dbReference type="Proteomes" id="UP001064489">
    <property type="component" value="Chromosome 1"/>
</dbReference>
<evidence type="ECO:0000313" key="4">
    <source>
        <dbReference type="Proteomes" id="UP001064489"/>
    </source>
</evidence>
<dbReference type="EMBL" id="JAJSOW010000003">
    <property type="protein sequence ID" value="KAI9195297.1"/>
    <property type="molecule type" value="Genomic_DNA"/>
</dbReference>
<evidence type="ECO:0000313" key="3">
    <source>
        <dbReference type="EMBL" id="KAI9195297.1"/>
    </source>
</evidence>
<dbReference type="Pfam" id="PF03101">
    <property type="entry name" value="FAR1"/>
    <property type="match status" value="1"/>
</dbReference>
<protein>
    <recommendedName>
        <fullName evidence="2">FAR1 domain-containing protein</fullName>
    </recommendedName>
</protein>
<dbReference type="PANTHER" id="PTHR47718:SF13">
    <property type="entry name" value="OS09G0290500 PROTEIN"/>
    <property type="match status" value="1"/>
</dbReference>
<feature type="compositionally biased region" description="Polar residues" evidence="1">
    <location>
        <begin position="9"/>
        <end position="22"/>
    </location>
</feature>
<reference evidence="3" key="2">
    <citation type="submission" date="2023-02" db="EMBL/GenBank/DDBJ databases">
        <authorList>
            <person name="Swenson N.G."/>
            <person name="Wegrzyn J.L."/>
            <person name="Mcevoy S.L."/>
        </authorList>
    </citation>
    <scope>NUCLEOTIDE SEQUENCE</scope>
    <source>
        <strain evidence="3">91603</strain>
        <tissue evidence="3">Leaf</tissue>
    </source>
</reference>
<sequence>MGNGKEHPSTLTPCSSNPSSAEFNEDRPNPQETEDCGSGTSQNVEIDGDDMIEEPKKGTEFNSLEYLLSYYKSYGNKYGFRVMTKRTKRGENQTIRYVTLACARDGKARNKTFNVDNPRPTGKTECKAKINALRFDGKLRLTTVHNIHNHGLSPKKSCFFRCNREVSDAFKRGLDTNDMSSVRMNKSFGSLVVGTCGFENLPFLEKDCRNYIDKARHLRLGADGAGALQEYFVRKQYKNHGFFALMDLDDDRRLKNVFWADPP</sequence>
<gene>
    <name evidence="3" type="ORF">LWI28_013608</name>
</gene>
<dbReference type="InterPro" id="IPR004330">
    <property type="entry name" value="FAR1_DNA_bnd_dom"/>
</dbReference>
<proteinExistence type="predicted"/>
<dbReference type="AlphaFoldDB" id="A0AAD5P1X5"/>
<dbReference type="PANTHER" id="PTHR47718">
    <property type="entry name" value="OS01G0519700 PROTEIN"/>
    <property type="match status" value="1"/>
</dbReference>
<keyword evidence="4" id="KW-1185">Reference proteome</keyword>
<feature type="region of interest" description="Disordered" evidence="1">
    <location>
        <begin position="1"/>
        <end position="55"/>
    </location>
</feature>
<organism evidence="3 4">
    <name type="scientific">Acer negundo</name>
    <name type="common">Box elder</name>
    <dbReference type="NCBI Taxonomy" id="4023"/>
    <lineage>
        <taxon>Eukaryota</taxon>
        <taxon>Viridiplantae</taxon>
        <taxon>Streptophyta</taxon>
        <taxon>Embryophyta</taxon>
        <taxon>Tracheophyta</taxon>
        <taxon>Spermatophyta</taxon>
        <taxon>Magnoliopsida</taxon>
        <taxon>eudicotyledons</taxon>
        <taxon>Gunneridae</taxon>
        <taxon>Pentapetalae</taxon>
        <taxon>rosids</taxon>
        <taxon>malvids</taxon>
        <taxon>Sapindales</taxon>
        <taxon>Sapindaceae</taxon>
        <taxon>Hippocastanoideae</taxon>
        <taxon>Acereae</taxon>
        <taxon>Acer</taxon>
    </lineage>
</organism>
<comment type="caution">
    <text evidence="3">The sequence shown here is derived from an EMBL/GenBank/DDBJ whole genome shotgun (WGS) entry which is preliminary data.</text>
</comment>
<evidence type="ECO:0000256" key="1">
    <source>
        <dbReference type="SAM" id="MobiDB-lite"/>
    </source>
</evidence>
<feature type="domain" description="FAR1" evidence="2">
    <location>
        <begin position="69"/>
        <end position="153"/>
    </location>
</feature>
<evidence type="ECO:0000259" key="2">
    <source>
        <dbReference type="Pfam" id="PF03101"/>
    </source>
</evidence>
<reference evidence="3" key="1">
    <citation type="journal article" date="2022" name="Plant J.">
        <title>Strategies of tolerance reflected in two North American maple genomes.</title>
        <authorList>
            <person name="McEvoy S.L."/>
            <person name="Sezen U.U."/>
            <person name="Trouern-Trend A."/>
            <person name="McMahon S.M."/>
            <person name="Schaberg P.G."/>
            <person name="Yang J."/>
            <person name="Wegrzyn J.L."/>
            <person name="Swenson N.G."/>
        </authorList>
    </citation>
    <scope>NUCLEOTIDE SEQUENCE</scope>
    <source>
        <strain evidence="3">91603</strain>
    </source>
</reference>
<accession>A0AAD5P1X5</accession>